<evidence type="ECO:0000256" key="2">
    <source>
        <dbReference type="SAM" id="Phobius"/>
    </source>
</evidence>
<proteinExistence type="predicted"/>
<dbReference type="Proteomes" id="UP001596472">
    <property type="component" value="Unassembled WGS sequence"/>
</dbReference>
<feature type="region of interest" description="Disordered" evidence="1">
    <location>
        <begin position="41"/>
        <end position="76"/>
    </location>
</feature>
<keyword evidence="2" id="KW-0472">Membrane</keyword>
<evidence type="ECO:0000313" key="4">
    <source>
        <dbReference type="Proteomes" id="UP001596472"/>
    </source>
</evidence>
<dbReference type="RefSeq" id="WP_379715037.1">
    <property type="nucleotide sequence ID" value="NZ_JBHTBS010000011.1"/>
</dbReference>
<feature type="transmembrane region" description="Helical" evidence="2">
    <location>
        <begin position="12"/>
        <end position="36"/>
    </location>
</feature>
<keyword evidence="4" id="KW-1185">Reference proteome</keyword>
<organism evidence="3 4">
    <name type="scientific">Haloferula chungangensis</name>
    <dbReference type="NCBI Taxonomy" id="1048331"/>
    <lineage>
        <taxon>Bacteria</taxon>
        <taxon>Pseudomonadati</taxon>
        <taxon>Verrucomicrobiota</taxon>
        <taxon>Verrucomicrobiia</taxon>
        <taxon>Verrucomicrobiales</taxon>
        <taxon>Verrucomicrobiaceae</taxon>
        <taxon>Haloferula</taxon>
    </lineage>
</organism>
<protein>
    <submittedName>
        <fullName evidence="3">Uncharacterized protein</fullName>
    </submittedName>
</protein>
<evidence type="ECO:0000313" key="3">
    <source>
        <dbReference type="EMBL" id="MFC7338994.1"/>
    </source>
</evidence>
<evidence type="ECO:0000256" key="1">
    <source>
        <dbReference type="SAM" id="MobiDB-lite"/>
    </source>
</evidence>
<accession>A0ABW2LB19</accession>
<comment type="caution">
    <text evidence="3">The sequence shown here is derived from an EMBL/GenBank/DDBJ whole genome shotgun (WGS) entry which is preliminary data.</text>
</comment>
<feature type="compositionally biased region" description="Basic and acidic residues" evidence="1">
    <location>
        <begin position="58"/>
        <end position="76"/>
    </location>
</feature>
<keyword evidence="2" id="KW-0812">Transmembrane</keyword>
<name>A0ABW2LB19_9BACT</name>
<sequence length="76" mass="8365">MNTLLGVTESDGFAIAMLAILVTSFSFVLVILVGVIRHARKHSKESEELPGENADAQDDTKPEPWNKPADWWKGDA</sequence>
<keyword evidence="2" id="KW-1133">Transmembrane helix</keyword>
<gene>
    <name evidence="3" type="ORF">ACFQY0_17490</name>
</gene>
<dbReference type="EMBL" id="JBHTBS010000011">
    <property type="protein sequence ID" value="MFC7338994.1"/>
    <property type="molecule type" value="Genomic_DNA"/>
</dbReference>
<reference evidence="4" key="1">
    <citation type="journal article" date="2019" name="Int. J. Syst. Evol. Microbiol.">
        <title>The Global Catalogue of Microorganisms (GCM) 10K type strain sequencing project: providing services to taxonomists for standard genome sequencing and annotation.</title>
        <authorList>
            <consortium name="The Broad Institute Genomics Platform"/>
            <consortium name="The Broad Institute Genome Sequencing Center for Infectious Disease"/>
            <person name="Wu L."/>
            <person name="Ma J."/>
        </authorList>
    </citation>
    <scope>NUCLEOTIDE SEQUENCE [LARGE SCALE GENOMIC DNA]</scope>
    <source>
        <strain evidence="4">CGMCC 4.1467</strain>
    </source>
</reference>